<feature type="domain" description="Fibronectin type-III" evidence="2">
    <location>
        <begin position="591"/>
        <end position="686"/>
    </location>
</feature>
<dbReference type="STRING" id="1150112.SAMN04487893_1113"/>
<keyword evidence="4" id="KW-1185">Reference proteome</keyword>
<dbReference type="Gene3D" id="2.60.120.200">
    <property type="match status" value="3"/>
</dbReference>
<dbReference type="PANTHER" id="PTHR46708:SF2">
    <property type="entry name" value="FIBRONECTIN TYPE-III DOMAIN-CONTAINING PROTEIN"/>
    <property type="match status" value="1"/>
</dbReference>
<dbReference type="InterPro" id="IPR013783">
    <property type="entry name" value="Ig-like_fold"/>
</dbReference>
<dbReference type="InterPro" id="IPR003961">
    <property type="entry name" value="FN3_dom"/>
</dbReference>
<protein>
    <submittedName>
        <fullName evidence="3">Gliding motility-associated C-terminal domain-containing protein</fullName>
    </submittedName>
</protein>
<dbReference type="OrthoDB" id="9765926at2"/>
<dbReference type="InterPro" id="IPR036116">
    <property type="entry name" value="FN3_sf"/>
</dbReference>
<dbReference type="Gene3D" id="2.60.40.10">
    <property type="entry name" value="Immunoglobulins"/>
    <property type="match status" value="4"/>
</dbReference>
<sequence length="1784" mass="198340">MMKNKYTFILLFVMALAYSFQQLEVYSFSRHLGNEWILEQLYKANMVNTCTPPNIKEITYKNLEKDKVTFVWNDPANSSWQYHVQLAAGGTKPTGSGTIVKTNSITITNVSGVGGGSLMPNVEYEFWLSTYCEGSSTTEWIGPIHFKTLCDVQPLPYWEGFNATSSTLGCWTVIDKNNKSIAPSNTSKIWRVNNSFDTAPYEGNQYLIFIGGVAAGPFNDFLVSPSFQLDDTKYYRLKYNFITSVAYKSSFNVVLSEEGIEPKDFKKILLYKKDHLNNGGVWNEEKIVIGKTKGEVNIGWHIKNEIASPVSLGIDNLFLEEIACPEPVQLGVKDVKSDGATIFWSDDFGSKWEYAVQKSGGAPPASGIVSNNKEVVISKENNGSLLDTNTEYEFYARTNCGNGLLGEWSGPFKFRTSCAVLKTPLWEGFNPDSKTIYCWTIIDGNQDAISPTSNNIWKAHSISYEGISGMWFNGTARVGGQLQDDWLVSPTMLFEKNKTYRLKYHYKTGAVASYDYEFEVLLSKAGVNVDKFSTIVVPKEKYKYGSDWIEEIVFISGVDGDVNIAWRITSATATQLSIDNVFIEEVMDCAEPIKLGVKDLEKDEATIYWEDDFGAKGWEYYVQKTGGKVPATAGVVANKKENIVSKEFNGDSLEPNTDYEFYVRTDCANGKKSIWQGPFRFTTSCSVYDIPFEEGFEESVKTYRCWTIVDGNGDSTSPTGSYIWRTYTSGVKTGKQCMYFYGAAGKQNDDWLISPTFKMEAEDYVLKYYYKTSAIASQNSSFEILLSSNGTNVVDFNTTLLPTKIYKEANWKEGVVFFKGVPGDVNLAWHVNAMSSCYVYLDDVSLKKVENCPEPYYVTVTGTTSTSINIEWQQNGGVDEWEVIVVDYGKDETSIPLKTTVVTGTPKTSITGLNPGVPYTIYVRGKCSDKLTKSDWSTPLNTATSVAGNDECSGAINIPVNTTLECVKTVSGTLNGATSSANPKSSCNNGYAGKTDAWFEFTALASSHKLELMDFGSISGSSVPSIYAEIYDQPCVSMTNSLGCYGSFSQSASNYWMLRDLVPGKKYYVRFGSSTAFSDYLFNVCITTASGDLAIKVSPNNEKYNEEELVKSVLIKSECNLVSNVQYKVGDGSAATKTMNTLGYFSKENSIFPFEEGIVLSTNEVEFVPGPFRGQFSERGTNNFRWGGDDDLKEAINDAGGHPMAYSPNPVMRVTQLEFDFIPIKDSIQFDYLFASNSYASGCSYACSNAALFAAWLVDTKTGRGQNLAKVEGTETAVAVNTIRDAKKSGISCDSRNEEYYWKHYDKGVDNPLEAPIDFIGFTEAMKSKTIAVIPGRKYHIKLAVMDFCPVVAHSSAVFFKGGSFDIGNLDLGADLLIDTNNALCEGDSVIIESGIVLSDELKTEIEWYKDGVIVPGATDSNLVVTDSGEYKVLVRFAELECESSGTILVEMYPSISKMVHSADDIVICRQSLNDIIVDLTMVEENMFKDVERSDYEVEYYKSQADADLAENKIEDSKKYSFGKRPESTSLYMLILNKKTGCSELFTIPIIVSPGDLPGKINDVAVCGEYIFPTANGDYFTQAGGMGEKYKEGDVLTNVGENSIYFLQLNNEEGCFEETKFTVTITAKIIADNFEDRTLKCELYELKPLSDFNRYYTEPNGKGDELFPGRKIEKPRTIYVYARSEDGLCVDESSFSIDYEDCPIQKGISPNGDGLNDNFDLSGHGVMSLKIYNRYGVEVYTFGYGYTDQWNGQDRNGNVLPDGTYYYIVIANNKERTGWVQVNK</sequence>
<organism evidence="3 4">
    <name type="scientific">Myroides guanonis</name>
    <dbReference type="NCBI Taxonomy" id="1150112"/>
    <lineage>
        <taxon>Bacteria</taxon>
        <taxon>Pseudomonadati</taxon>
        <taxon>Bacteroidota</taxon>
        <taxon>Flavobacteriia</taxon>
        <taxon>Flavobacteriales</taxon>
        <taxon>Flavobacteriaceae</taxon>
        <taxon>Myroides</taxon>
    </lineage>
</organism>
<dbReference type="SMART" id="SM00060">
    <property type="entry name" value="FN3"/>
    <property type="match status" value="3"/>
</dbReference>
<reference evidence="4" key="1">
    <citation type="submission" date="2016-10" db="EMBL/GenBank/DDBJ databases">
        <authorList>
            <person name="Varghese N."/>
            <person name="Submissions S."/>
        </authorList>
    </citation>
    <scope>NUCLEOTIDE SEQUENCE [LARGE SCALE GENOMIC DNA]</scope>
    <source>
        <strain evidence="4">DSM 26542</strain>
    </source>
</reference>
<dbReference type="Gene3D" id="2.60.40.4070">
    <property type="match status" value="1"/>
</dbReference>
<dbReference type="Pfam" id="PF07675">
    <property type="entry name" value="Cleaved_Adhesin"/>
    <property type="match status" value="3"/>
</dbReference>
<dbReference type="SUPFAM" id="SSF49265">
    <property type="entry name" value="Fibronectin type III"/>
    <property type="match status" value="2"/>
</dbReference>
<gene>
    <name evidence="3" type="ORF">SAMN04487893_1113</name>
</gene>
<dbReference type="Pfam" id="PF13585">
    <property type="entry name" value="CHU_C"/>
    <property type="match status" value="1"/>
</dbReference>
<evidence type="ECO:0000256" key="1">
    <source>
        <dbReference type="ARBA" id="ARBA00022737"/>
    </source>
</evidence>
<evidence type="ECO:0000259" key="2">
    <source>
        <dbReference type="PROSITE" id="PS50853"/>
    </source>
</evidence>
<dbReference type="RefSeq" id="WP_090679659.1">
    <property type="nucleotide sequence ID" value="NZ_FORU01000011.1"/>
</dbReference>
<name>A0A1I3SQ39_9FLAO</name>
<dbReference type="Proteomes" id="UP000243887">
    <property type="component" value="Unassembled WGS sequence"/>
</dbReference>
<dbReference type="PANTHER" id="PTHR46708">
    <property type="entry name" value="TENASCIN"/>
    <property type="match status" value="1"/>
</dbReference>
<dbReference type="InterPro" id="IPR011628">
    <property type="entry name" value="Cleaved_adhesin"/>
</dbReference>
<dbReference type="NCBIfam" id="NF038133">
    <property type="entry name" value="choice_anch_L"/>
    <property type="match status" value="1"/>
</dbReference>
<accession>A0A1I3SQ39</accession>
<dbReference type="InterPro" id="IPR050991">
    <property type="entry name" value="ECM_Regulatory_Proteins"/>
</dbReference>
<proteinExistence type="predicted"/>
<evidence type="ECO:0000313" key="3">
    <source>
        <dbReference type="EMBL" id="SFJ59741.1"/>
    </source>
</evidence>
<dbReference type="Pfam" id="PF00041">
    <property type="entry name" value="fn3"/>
    <property type="match status" value="1"/>
</dbReference>
<dbReference type="InterPro" id="IPR049804">
    <property type="entry name" value="Choice_anch_L"/>
</dbReference>
<dbReference type="PROSITE" id="PS50853">
    <property type="entry name" value="FN3"/>
    <property type="match status" value="2"/>
</dbReference>
<dbReference type="NCBIfam" id="NF038128">
    <property type="entry name" value="choice_anch_J"/>
    <property type="match status" value="3"/>
</dbReference>
<keyword evidence="1" id="KW-0677">Repeat</keyword>
<dbReference type="EMBL" id="FORU01000011">
    <property type="protein sequence ID" value="SFJ59741.1"/>
    <property type="molecule type" value="Genomic_DNA"/>
</dbReference>
<evidence type="ECO:0000313" key="4">
    <source>
        <dbReference type="Proteomes" id="UP000243887"/>
    </source>
</evidence>
<feature type="domain" description="Fibronectin type-III" evidence="2">
    <location>
        <begin position="854"/>
        <end position="948"/>
    </location>
</feature>